<reference evidence="4 5" key="1">
    <citation type="journal article" date="2012" name="J. Bacteriol.">
        <title>Draft Genome Sequence of Cecembia lonarensis Strain LW9T, Isolated from Lonar Lake, a Haloalkaline Lake in India.</title>
        <authorList>
            <person name="Shivaji S."/>
            <person name="Ara S."/>
            <person name="Singh A."/>
            <person name="Pinnaka A.K."/>
        </authorList>
    </citation>
    <scope>NUCLEOTIDE SEQUENCE [LARGE SCALE GENOMIC DNA]</scope>
    <source>
        <strain evidence="4 5">LW9</strain>
    </source>
</reference>
<dbReference type="Gene3D" id="3.40.640.10">
    <property type="entry name" value="Type I PLP-dependent aspartate aminotransferase-like (Major domain)"/>
    <property type="match status" value="1"/>
</dbReference>
<dbReference type="Gene3D" id="3.90.1150.10">
    <property type="entry name" value="Aspartate Aminotransferase, domain 1"/>
    <property type="match status" value="1"/>
</dbReference>
<feature type="domain" description="Aminotransferase class I/classII large" evidence="3">
    <location>
        <begin position="65"/>
        <end position="347"/>
    </location>
</feature>
<dbReference type="Pfam" id="PF00155">
    <property type="entry name" value="Aminotran_1_2"/>
    <property type="match status" value="1"/>
</dbReference>
<protein>
    <submittedName>
        <fullName evidence="4">2-amino-3-ketobutyrate coenzyme A ligase</fullName>
        <ecNumber evidence="4">2.3.1.29</ecNumber>
    </submittedName>
</protein>
<dbReference type="EC" id="2.3.1.29" evidence="4"/>
<dbReference type="EMBL" id="AMGM01000167">
    <property type="protein sequence ID" value="EKB47268.1"/>
    <property type="molecule type" value="Genomic_DNA"/>
</dbReference>
<evidence type="ECO:0000256" key="1">
    <source>
        <dbReference type="ARBA" id="ARBA00001933"/>
    </source>
</evidence>
<keyword evidence="5" id="KW-1185">Reference proteome</keyword>
<keyword evidence="2 4" id="KW-0808">Transferase</keyword>
<dbReference type="RefSeq" id="WP_009187149.1">
    <property type="nucleotide sequence ID" value="NZ_AMGM01000167.1"/>
</dbReference>
<evidence type="ECO:0000259" key="3">
    <source>
        <dbReference type="Pfam" id="PF00155"/>
    </source>
</evidence>
<evidence type="ECO:0000313" key="4">
    <source>
        <dbReference type="EMBL" id="EKB47268.1"/>
    </source>
</evidence>
<evidence type="ECO:0000313" key="5">
    <source>
        <dbReference type="Proteomes" id="UP000004478"/>
    </source>
</evidence>
<comment type="caution">
    <text evidence="4">The sequence shown here is derived from an EMBL/GenBank/DDBJ whole genome shotgun (WGS) entry which is preliminary data.</text>
</comment>
<dbReference type="InterPro" id="IPR015421">
    <property type="entry name" value="PyrdxlP-dep_Trfase_major"/>
</dbReference>
<evidence type="ECO:0000256" key="2">
    <source>
        <dbReference type="ARBA" id="ARBA00022679"/>
    </source>
</evidence>
<dbReference type="InterPro" id="IPR015424">
    <property type="entry name" value="PyrdxlP-dep_Trfase"/>
</dbReference>
<keyword evidence="4" id="KW-0436">Ligase</keyword>
<dbReference type="PANTHER" id="PTHR13693">
    <property type="entry name" value="CLASS II AMINOTRANSFERASE/8-AMINO-7-OXONONANOATE SYNTHASE"/>
    <property type="match status" value="1"/>
</dbReference>
<dbReference type="InterPro" id="IPR050087">
    <property type="entry name" value="AON_synthase_class-II"/>
</dbReference>
<dbReference type="SUPFAM" id="SSF53383">
    <property type="entry name" value="PLP-dependent transferases"/>
    <property type="match status" value="1"/>
</dbReference>
<dbReference type="GO" id="GO:0030170">
    <property type="term" value="F:pyridoxal phosphate binding"/>
    <property type="evidence" value="ECO:0007669"/>
    <property type="project" value="InterPro"/>
</dbReference>
<dbReference type="PATRIC" id="fig|1225176.3.peg.4413"/>
<proteinExistence type="predicted"/>
<dbReference type="InterPro" id="IPR004839">
    <property type="entry name" value="Aminotransferase_I/II_large"/>
</dbReference>
<gene>
    <name evidence="4" type="primary">kbl_2</name>
    <name evidence="4" type="ORF">B879_04134</name>
</gene>
<dbReference type="AlphaFoldDB" id="K1LA77"/>
<name>K1LA77_CECL9</name>
<dbReference type="Proteomes" id="UP000004478">
    <property type="component" value="Unassembled WGS sequence"/>
</dbReference>
<dbReference type="OrthoDB" id="846426at2"/>
<dbReference type="GO" id="GO:0008890">
    <property type="term" value="F:glycine C-acetyltransferase activity"/>
    <property type="evidence" value="ECO:0007669"/>
    <property type="project" value="UniProtKB-EC"/>
</dbReference>
<organism evidence="4 5">
    <name type="scientific">Cecembia lonarensis (strain CCUG 58316 / KCTC 22772 / LW9)</name>
    <dbReference type="NCBI Taxonomy" id="1225176"/>
    <lineage>
        <taxon>Bacteria</taxon>
        <taxon>Pseudomonadati</taxon>
        <taxon>Bacteroidota</taxon>
        <taxon>Cytophagia</taxon>
        <taxon>Cytophagales</taxon>
        <taxon>Cyclobacteriaceae</taxon>
        <taxon>Cecembia</taxon>
    </lineage>
</organism>
<dbReference type="InterPro" id="IPR015422">
    <property type="entry name" value="PyrdxlP-dep_Trfase_small"/>
</dbReference>
<accession>K1LA77</accession>
<sequence length="356" mass="40081">MSLFHLQSKIGRTIKRENKVYLYFSGTDYLGLGTCPEFEDLLIDGLQKLGINHGLSRINNVRLEIYDQFENYFAEKAGADKALLWSSGYLAGHAALNYLLDGIDYIFLAPDTHPAILPEELSPDTSQTFKEWALFVQETTENLKPQRILILGNTVDPLKPEAHDYSWIGYLSRKHQYTVLLDDSHAFGVVGESLFGTYNKWKYLPVQLLISGSLGKGLGIPAGITIGPVAPIIGMANQRIFRSSSPPPQGYIWAFMQAEQLMVDQFKKLHANAHHFDGLLRDLKDIQGELGLPIYSFEERKWVGLLEEEGIIVSSFPYPSPTDPWTNRIVISANHLTADINRLYSALDKIQHQIST</sequence>
<keyword evidence="4" id="KW-0012">Acyltransferase</keyword>
<dbReference type="GO" id="GO:0016874">
    <property type="term" value="F:ligase activity"/>
    <property type="evidence" value="ECO:0007669"/>
    <property type="project" value="UniProtKB-KW"/>
</dbReference>
<comment type="cofactor">
    <cofactor evidence="1">
        <name>pyridoxal 5'-phosphate</name>
        <dbReference type="ChEBI" id="CHEBI:597326"/>
    </cofactor>
</comment>